<accession>A0A7D5ZEQ0</accession>
<dbReference type="EMBL" id="CP058952">
    <property type="protein sequence ID" value="QLI82166.1"/>
    <property type="molecule type" value="Genomic_DNA"/>
</dbReference>
<dbReference type="AlphaFoldDB" id="A0A7D5ZEQ0"/>
<dbReference type="PANTHER" id="PTHR40072">
    <property type="entry name" value="MOLYBDOPTERIN-GUANINE DINUCLEOTIDE BIOSYNTHESIS ADAPTER PROTEIN-RELATED"/>
    <property type="match status" value="1"/>
</dbReference>
<dbReference type="SUPFAM" id="SSF52540">
    <property type="entry name" value="P-loop containing nucleoside triphosphate hydrolases"/>
    <property type="match status" value="1"/>
</dbReference>
<feature type="domain" description="Molybdopterin-guanine dinucleotide biosynthesis protein B (MobB)" evidence="1">
    <location>
        <begin position="4"/>
        <end position="134"/>
    </location>
</feature>
<dbReference type="InterPro" id="IPR004435">
    <property type="entry name" value="MobB_dom"/>
</dbReference>
<dbReference type="InterPro" id="IPR027417">
    <property type="entry name" value="P-loop_NTPase"/>
</dbReference>
<evidence type="ECO:0000259" key="1">
    <source>
        <dbReference type="Pfam" id="PF03205"/>
    </source>
</evidence>
<dbReference type="Proteomes" id="UP000510822">
    <property type="component" value="Chromosome"/>
</dbReference>
<protein>
    <submittedName>
        <fullName evidence="2">Molybdopterin-guanine dinucleotide biosynthesis protein B</fullName>
    </submittedName>
</protein>
<evidence type="ECO:0000313" key="3">
    <source>
        <dbReference type="Proteomes" id="UP000510822"/>
    </source>
</evidence>
<dbReference type="GO" id="GO:0005525">
    <property type="term" value="F:GTP binding"/>
    <property type="evidence" value="ECO:0007669"/>
    <property type="project" value="InterPro"/>
</dbReference>
<dbReference type="CDD" id="cd03116">
    <property type="entry name" value="MobB"/>
    <property type="match status" value="1"/>
</dbReference>
<name>A0A7D5ZEQ0_9NEIS</name>
<dbReference type="InterPro" id="IPR052539">
    <property type="entry name" value="MGD_biosynthesis_adapter"/>
</dbReference>
<keyword evidence="3" id="KW-1185">Reference proteome</keyword>
<dbReference type="KEGG" id="cfon:HZU75_11865"/>
<dbReference type="Pfam" id="PF03205">
    <property type="entry name" value="MobB"/>
    <property type="match status" value="1"/>
</dbReference>
<dbReference type="PANTHER" id="PTHR40072:SF1">
    <property type="entry name" value="MOLYBDOPTERIN-GUANINE DINUCLEOTIDE BIOSYNTHESIS ADAPTER PROTEIN"/>
    <property type="match status" value="1"/>
</dbReference>
<dbReference type="NCBIfam" id="TIGR00176">
    <property type="entry name" value="mobB"/>
    <property type="match status" value="1"/>
</dbReference>
<dbReference type="GO" id="GO:0006777">
    <property type="term" value="P:Mo-molybdopterin cofactor biosynthetic process"/>
    <property type="evidence" value="ECO:0007669"/>
    <property type="project" value="InterPro"/>
</dbReference>
<dbReference type="RefSeq" id="WP_180306249.1">
    <property type="nucleotide sequence ID" value="NZ_CP058952.1"/>
</dbReference>
<gene>
    <name evidence="2" type="primary">mobB</name>
    <name evidence="2" type="ORF">HZU75_11865</name>
</gene>
<evidence type="ECO:0000313" key="2">
    <source>
        <dbReference type="EMBL" id="QLI82166.1"/>
    </source>
</evidence>
<reference evidence="2 3" key="1">
    <citation type="journal article" date="2016" name="Int. J. Syst. Evol. Microbiol.">
        <title>Chitinibacter fontanus sp. nov., isolated from a spring.</title>
        <authorList>
            <person name="Sheu S.Y."/>
            <person name="Li Y.S."/>
            <person name="Young C.C."/>
            <person name="Chen W.M."/>
        </authorList>
    </citation>
    <scope>NUCLEOTIDE SEQUENCE [LARGE SCALE GENOMIC DNA]</scope>
    <source>
        <strain evidence="2 3">STM-7</strain>
    </source>
</reference>
<proteinExistence type="predicted"/>
<sequence length="169" mass="18508">MQRVMAISGFSGSGKTSLVKALLLHFNAYGWSVNVIKHSHHALELEPPHKDSAQFRKAGAAEVMVISPYQMAIMRDLPDATMPSLAEQLARLSPADIVLLEGFKHEAVAKIEVWRASTGKPLCSDPHTVAIATDSPQQLPATTLRVLDLNDSATVAHFIIDYFQEKKHA</sequence>
<dbReference type="Gene3D" id="3.40.50.300">
    <property type="entry name" value="P-loop containing nucleotide triphosphate hydrolases"/>
    <property type="match status" value="1"/>
</dbReference>
<organism evidence="2 3">
    <name type="scientific">Chitinibacter fontanus</name>
    <dbReference type="NCBI Taxonomy" id="1737446"/>
    <lineage>
        <taxon>Bacteria</taxon>
        <taxon>Pseudomonadati</taxon>
        <taxon>Pseudomonadota</taxon>
        <taxon>Betaproteobacteria</taxon>
        <taxon>Neisseriales</taxon>
        <taxon>Chitinibacteraceae</taxon>
        <taxon>Chitinibacter</taxon>
    </lineage>
</organism>